<dbReference type="AlphaFoldDB" id="A0A8D8WFE5"/>
<accession>A0A8D8WFE5</accession>
<sequence length="110" mass="12928">MKRASIETFKKVSNYRSSYSKQRTTVVGGFEPHKRSKPGHLCVNMWAKFLPMKMPCKGRIKGNLDFNQESDSVTYVLDANKFGNVSHFNNLYFLYFNVIMSLFRYLLYYS</sequence>
<keyword evidence="1" id="KW-0812">Transmembrane</keyword>
<keyword evidence="1" id="KW-1133">Transmembrane helix</keyword>
<protein>
    <submittedName>
        <fullName evidence="2">Uncharacterized protein</fullName>
    </submittedName>
</protein>
<organism evidence="2">
    <name type="scientific">Cacopsylla melanoneura</name>
    <dbReference type="NCBI Taxonomy" id="428564"/>
    <lineage>
        <taxon>Eukaryota</taxon>
        <taxon>Metazoa</taxon>
        <taxon>Ecdysozoa</taxon>
        <taxon>Arthropoda</taxon>
        <taxon>Hexapoda</taxon>
        <taxon>Insecta</taxon>
        <taxon>Pterygota</taxon>
        <taxon>Neoptera</taxon>
        <taxon>Paraneoptera</taxon>
        <taxon>Hemiptera</taxon>
        <taxon>Sternorrhyncha</taxon>
        <taxon>Psylloidea</taxon>
        <taxon>Psyllidae</taxon>
        <taxon>Psyllinae</taxon>
        <taxon>Cacopsylla</taxon>
    </lineage>
</organism>
<proteinExistence type="predicted"/>
<keyword evidence="1" id="KW-0472">Membrane</keyword>
<dbReference type="EMBL" id="HBUF01186500">
    <property type="protein sequence ID" value="CAG6656898.1"/>
    <property type="molecule type" value="Transcribed_RNA"/>
</dbReference>
<evidence type="ECO:0000256" key="1">
    <source>
        <dbReference type="SAM" id="Phobius"/>
    </source>
</evidence>
<name>A0A8D8WFE5_9HEMI</name>
<evidence type="ECO:0000313" key="2">
    <source>
        <dbReference type="EMBL" id="CAG6656898.1"/>
    </source>
</evidence>
<feature type="transmembrane region" description="Helical" evidence="1">
    <location>
        <begin position="91"/>
        <end position="109"/>
    </location>
</feature>
<reference evidence="2" key="1">
    <citation type="submission" date="2021-05" db="EMBL/GenBank/DDBJ databases">
        <authorList>
            <person name="Alioto T."/>
            <person name="Alioto T."/>
            <person name="Gomez Garrido J."/>
        </authorList>
    </citation>
    <scope>NUCLEOTIDE SEQUENCE</scope>
</reference>